<keyword evidence="2" id="KW-1185">Reference proteome</keyword>
<protein>
    <submittedName>
        <fullName evidence="1">Uncharacterized protein</fullName>
    </submittedName>
</protein>
<evidence type="ECO:0000313" key="1">
    <source>
        <dbReference type="EMBL" id="QQP14424.1"/>
    </source>
</evidence>
<dbReference type="Proteomes" id="UP000596049">
    <property type="component" value="Chromosome"/>
</dbReference>
<accession>A0ABX7AX45</accession>
<proteinExistence type="predicted"/>
<gene>
    <name evidence="1" type="ORF">FJQ98_10655</name>
</gene>
<reference evidence="1 2" key="1">
    <citation type="submission" date="2020-01" db="EMBL/GenBank/DDBJ databases">
        <authorList>
            <person name="Liu G."/>
            <person name="Liu B."/>
        </authorList>
    </citation>
    <scope>NUCLEOTIDE SEQUENCE [LARGE SCALE GENOMIC DNA]</scope>
    <source>
        <strain evidence="1 2">FJAT-51161</strain>
    </source>
</reference>
<dbReference type="EMBL" id="CP067341">
    <property type="protein sequence ID" value="QQP14424.1"/>
    <property type="molecule type" value="Genomic_DNA"/>
</dbReference>
<name>A0ABX7AX45_9BACI</name>
<dbReference type="RefSeq" id="WP_053596790.1">
    <property type="nucleotide sequence ID" value="NZ_CP067341.1"/>
</dbReference>
<sequence length="129" mass="15664">MFNDTQLAHFENIMRIHWREQDEEFYTKEAFERYKKVVAIDYYAKSLDLHYSEAELKAVRKEHYDELAMLQQSPEYAVLFKEKGFKKYFKTYIEPLLPMYAAKKKLGIFYLEKYPTFPNGLVQEIRLIL</sequence>
<evidence type="ECO:0000313" key="2">
    <source>
        <dbReference type="Proteomes" id="UP000596049"/>
    </source>
</evidence>
<organism evidence="1 2">
    <name type="scientific">Lysinibacillus agricola</name>
    <dbReference type="NCBI Taxonomy" id="2590012"/>
    <lineage>
        <taxon>Bacteria</taxon>
        <taxon>Bacillati</taxon>
        <taxon>Bacillota</taxon>
        <taxon>Bacilli</taxon>
        <taxon>Bacillales</taxon>
        <taxon>Bacillaceae</taxon>
        <taxon>Lysinibacillus</taxon>
    </lineage>
</organism>